<dbReference type="GO" id="GO:0031419">
    <property type="term" value="F:cobalamin binding"/>
    <property type="evidence" value="ECO:0007669"/>
    <property type="project" value="UniProtKB-KW"/>
</dbReference>
<evidence type="ECO:0000256" key="11">
    <source>
        <dbReference type="ARBA" id="ARBA00022643"/>
    </source>
</evidence>
<evidence type="ECO:0000256" key="2">
    <source>
        <dbReference type="ARBA" id="ARBA00001974"/>
    </source>
</evidence>
<evidence type="ECO:0000313" key="24">
    <source>
        <dbReference type="Ensembl" id="ENSEBUP00000003045.1"/>
    </source>
</evidence>
<comment type="catalytic activity">
    <reaction evidence="20">
        <text>apo-[alkylcobalamin reductase] + methylcob(III)alamin + glutathione = S-methyl glutathione + cob(I)alamin-[alkylcobalamin reductase] + H(+)</text>
        <dbReference type="Rhea" id="RHEA:63132"/>
        <dbReference type="Rhea" id="RHEA-COMP:14730"/>
        <dbReference type="Rhea" id="RHEA-COMP:14731"/>
        <dbReference type="ChEBI" id="CHEBI:15378"/>
        <dbReference type="ChEBI" id="CHEBI:28115"/>
        <dbReference type="ChEBI" id="CHEBI:57925"/>
        <dbReference type="ChEBI" id="CHEBI:60488"/>
        <dbReference type="ChEBI" id="CHEBI:83228"/>
        <dbReference type="ChEBI" id="CHEBI:141467"/>
        <dbReference type="EC" id="2.5.1.151"/>
    </reaction>
    <physiologicalReaction direction="left-to-right" evidence="20">
        <dbReference type="Rhea" id="RHEA:63133"/>
    </physiologicalReaction>
</comment>
<dbReference type="Ensembl" id="ENSEBUT00000003409.1">
    <property type="protein sequence ID" value="ENSEBUP00000003045.1"/>
    <property type="gene ID" value="ENSEBUG00000002258.1"/>
</dbReference>
<evidence type="ECO:0000256" key="1">
    <source>
        <dbReference type="ARBA" id="ARBA00001917"/>
    </source>
</evidence>
<name>A0A8C4N8N0_EPTBU</name>
<evidence type="ECO:0000256" key="17">
    <source>
        <dbReference type="ARBA" id="ARBA00031313"/>
    </source>
</evidence>
<keyword evidence="9" id="KW-0846">Cobalamin</keyword>
<evidence type="ECO:0000313" key="25">
    <source>
        <dbReference type="Proteomes" id="UP000694388"/>
    </source>
</evidence>
<evidence type="ECO:0000256" key="19">
    <source>
        <dbReference type="ARBA" id="ARBA00032650"/>
    </source>
</evidence>
<sequence>MCVRDALVVVMPPRGWHAVLQSLRQQLSPLGFECYPFQVSWYNEQVVSAFHLQQPPGSLAVLVLSTPAMYDRAFLPFLEGLKERMEAPPRDPVDSCVAFYLDQAAKAVCGGDPWIVLHDYDIEPVSRRPCILVQTVAHVAGAAFYYQRRDLLEDPWSDSTKIYGVCMHPHYGGWFALRGAILFPSTDATSLTRQPAPDCVPSQRDRVLLLEKFNFHWQVCCTFTSTGVQFISFVATKCFFKGSLQDLQMLNPIKGPEMHVIMSVRDEPCSSTLSYNLGPFHVQIVGWTFIQTSATNCYLRNLKIS</sequence>
<comment type="similarity">
    <text evidence="4">Belongs to the MMACHC family.</text>
</comment>
<comment type="catalytic activity">
    <reaction evidence="22">
        <text>apo-[alkylcobalamin reductase] + adenosylcob(III)alamin + glutathione = S-adenosylglutathione + cob(I)alamin-[alkylcobalamin reductase] + H(+)</text>
        <dbReference type="Rhea" id="RHEA:63136"/>
        <dbReference type="Rhea" id="RHEA-COMP:14730"/>
        <dbReference type="Rhea" id="RHEA-COMP:14731"/>
        <dbReference type="ChEBI" id="CHEBI:15378"/>
        <dbReference type="ChEBI" id="CHEBI:18408"/>
        <dbReference type="ChEBI" id="CHEBI:57925"/>
        <dbReference type="ChEBI" id="CHEBI:60488"/>
        <dbReference type="ChEBI" id="CHEBI:83228"/>
        <dbReference type="ChEBI" id="CHEBI:146184"/>
        <dbReference type="EC" id="2.5.1.151"/>
    </reaction>
    <physiologicalReaction direction="left-to-right" evidence="22">
        <dbReference type="Rhea" id="RHEA:63137"/>
    </physiologicalReaction>
</comment>
<keyword evidence="8" id="KW-0963">Cytoplasm</keyword>
<evidence type="ECO:0000256" key="23">
    <source>
        <dbReference type="ARBA" id="ARBA00049505"/>
    </source>
</evidence>
<evidence type="ECO:0000256" key="6">
    <source>
        <dbReference type="ARBA" id="ARBA00012666"/>
    </source>
</evidence>
<keyword evidence="13" id="KW-0521">NADP</keyword>
<keyword evidence="25" id="KW-1185">Reference proteome</keyword>
<comment type="catalytic activity">
    <reaction evidence="23">
        <text>apo-[alkylcobalamin reductase] + an R-cob(III)alamin + glutathione = cob(I)alamin-[alkylcobalamin reductase] + an S-substituted glutathione + H(+)</text>
        <dbReference type="Rhea" id="RHEA:40719"/>
        <dbReference type="Rhea" id="RHEA-COMP:14730"/>
        <dbReference type="Rhea" id="RHEA-COMP:14731"/>
        <dbReference type="ChEBI" id="CHEBI:15378"/>
        <dbReference type="ChEBI" id="CHEBI:57925"/>
        <dbReference type="ChEBI" id="CHEBI:60488"/>
        <dbReference type="ChEBI" id="CHEBI:83228"/>
        <dbReference type="ChEBI" id="CHEBI:90779"/>
        <dbReference type="ChEBI" id="CHEBI:140785"/>
        <dbReference type="EC" id="2.5.1.151"/>
    </reaction>
    <physiologicalReaction direction="left-to-right" evidence="23">
        <dbReference type="Rhea" id="RHEA:40720"/>
    </physiologicalReaction>
</comment>
<evidence type="ECO:0000256" key="20">
    <source>
        <dbReference type="ARBA" id="ARBA00047294"/>
    </source>
</evidence>
<dbReference type="CDD" id="cd12959">
    <property type="entry name" value="MMACHC-like"/>
    <property type="match status" value="1"/>
</dbReference>
<evidence type="ECO:0000256" key="8">
    <source>
        <dbReference type="ARBA" id="ARBA00022490"/>
    </source>
</evidence>
<keyword evidence="14" id="KW-0560">Oxidoreductase</keyword>
<dbReference type="GO" id="GO:0005737">
    <property type="term" value="C:cytoplasm"/>
    <property type="evidence" value="ECO:0007669"/>
    <property type="project" value="UniProtKB-SubCell"/>
</dbReference>
<comment type="cofactor">
    <cofactor evidence="2">
        <name>FAD</name>
        <dbReference type="ChEBI" id="CHEBI:57692"/>
    </cofactor>
</comment>
<dbReference type="Proteomes" id="UP000694388">
    <property type="component" value="Unplaced"/>
</dbReference>
<comment type="cofactor">
    <cofactor evidence="1">
        <name>FMN</name>
        <dbReference type="ChEBI" id="CHEBI:58210"/>
    </cofactor>
</comment>
<dbReference type="Pfam" id="PF16690">
    <property type="entry name" value="MMACHC"/>
    <property type="match status" value="1"/>
</dbReference>
<organism evidence="24 25">
    <name type="scientific">Eptatretus burgeri</name>
    <name type="common">Inshore hagfish</name>
    <dbReference type="NCBI Taxonomy" id="7764"/>
    <lineage>
        <taxon>Eukaryota</taxon>
        <taxon>Metazoa</taxon>
        <taxon>Chordata</taxon>
        <taxon>Craniata</taxon>
        <taxon>Vertebrata</taxon>
        <taxon>Cyclostomata</taxon>
        <taxon>Myxini</taxon>
        <taxon>Myxiniformes</taxon>
        <taxon>Myxinidae</taxon>
        <taxon>Eptatretinae</taxon>
        <taxon>Eptatretus</taxon>
    </lineage>
</organism>
<evidence type="ECO:0000256" key="7">
    <source>
        <dbReference type="ARBA" id="ARBA00014027"/>
    </source>
</evidence>
<evidence type="ECO:0000256" key="9">
    <source>
        <dbReference type="ARBA" id="ARBA00022628"/>
    </source>
</evidence>
<dbReference type="GO" id="GO:0032451">
    <property type="term" value="F:demethylase activity"/>
    <property type="evidence" value="ECO:0007669"/>
    <property type="project" value="TreeGrafter"/>
</dbReference>
<evidence type="ECO:0000256" key="18">
    <source>
        <dbReference type="ARBA" id="ARBA00031815"/>
    </source>
</evidence>
<comment type="catalytic activity">
    <reaction evidence="21">
        <text>2 cob(II)alamin-[cyanocobalamin reductase] + 2 hydrogen cyanide + NADP(+) = 2 cyanocob(III)alamin + 2 apo-[cyanocobalamin reductase] + NADPH + H(+)</text>
        <dbReference type="Rhea" id="RHEA:16113"/>
        <dbReference type="Rhea" id="RHEA-COMP:14717"/>
        <dbReference type="Rhea" id="RHEA-COMP:14718"/>
        <dbReference type="ChEBI" id="CHEBI:15378"/>
        <dbReference type="ChEBI" id="CHEBI:16304"/>
        <dbReference type="ChEBI" id="CHEBI:17439"/>
        <dbReference type="ChEBI" id="CHEBI:18407"/>
        <dbReference type="ChEBI" id="CHEBI:57783"/>
        <dbReference type="ChEBI" id="CHEBI:58349"/>
        <dbReference type="ChEBI" id="CHEBI:83228"/>
        <dbReference type="EC" id="1.16.1.6"/>
    </reaction>
    <physiologicalReaction direction="right-to-left" evidence="21">
        <dbReference type="Rhea" id="RHEA:16115"/>
    </physiologicalReaction>
</comment>
<dbReference type="EC" id="2.5.1.151" evidence="5"/>
<dbReference type="AlphaFoldDB" id="A0A8C4N8N0"/>
<evidence type="ECO:0000256" key="3">
    <source>
        <dbReference type="ARBA" id="ARBA00004496"/>
    </source>
</evidence>
<evidence type="ECO:0000256" key="10">
    <source>
        <dbReference type="ARBA" id="ARBA00022630"/>
    </source>
</evidence>
<reference evidence="24" key="1">
    <citation type="submission" date="2025-05" db="UniProtKB">
        <authorList>
            <consortium name="Ensembl"/>
        </authorList>
    </citation>
    <scope>IDENTIFICATION</scope>
</reference>
<evidence type="ECO:0000256" key="22">
    <source>
        <dbReference type="ARBA" id="ARBA00048537"/>
    </source>
</evidence>
<keyword evidence="11" id="KW-0288">FMN</keyword>
<evidence type="ECO:0000256" key="16">
    <source>
        <dbReference type="ARBA" id="ARBA00031056"/>
    </source>
</evidence>
<evidence type="ECO:0000256" key="21">
    <source>
        <dbReference type="ARBA" id="ARBA00047958"/>
    </source>
</evidence>
<keyword evidence="15" id="KW-0170">Cobalt</keyword>
<dbReference type="InterPro" id="IPR032037">
    <property type="entry name" value="MMACHC"/>
</dbReference>
<dbReference type="PANTHER" id="PTHR31457:SF2">
    <property type="entry name" value="CYANOCOBALAMIN REDUCTASE _ ALKYLCOBALAMIN DEALKYLASE"/>
    <property type="match status" value="1"/>
</dbReference>
<dbReference type="GO" id="GO:0009235">
    <property type="term" value="P:cobalamin metabolic process"/>
    <property type="evidence" value="ECO:0007669"/>
    <property type="project" value="TreeGrafter"/>
</dbReference>
<dbReference type="Ensembl" id="ENSEBUT00000003421.1">
    <property type="protein sequence ID" value="ENSEBUP00000003057.1"/>
    <property type="gene ID" value="ENSEBUG00000002258.1"/>
</dbReference>
<evidence type="ECO:0000256" key="14">
    <source>
        <dbReference type="ARBA" id="ARBA00023002"/>
    </source>
</evidence>
<evidence type="ECO:0000256" key="4">
    <source>
        <dbReference type="ARBA" id="ARBA00007762"/>
    </source>
</evidence>
<evidence type="ECO:0000256" key="12">
    <source>
        <dbReference type="ARBA" id="ARBA00022827"/>
    </source>
</evidence>
<dbReference type="EC" id="1.16.1.6" evidence="6"/>
<protein>
    <recommendedName>
        <fullName evidence="7">Cyanocobalamin reductase / alkylcobalamin dealkylase</fullName>
        <ecNumber evidence="6">1.16.1.6</ecNumber>
        <ecNumber evidence="5">2.5.1.151</ecNumber>
    </recommendedName>
    <alternativeName>
        <fullName evidence="19">Alkylcobalamin:glutathione S-alkyltransferase</fullName>
    </alternativeName>
    <alternativeName>
        <fullName evidence="18">CblC</fullName>
    </alternativeName>
    <alternativeName>
        <fullName evidence="17">Cyanocobalamin reductase (cyanide-eliminating)</fullName>
    </alternativeName>
    <alternativeName>
        <fullName evidence="16">Methylmalonic aciduria and homocystinuria type C protein</fullName>
    </alternativeName>
</protein>
<evidence type="ECO:0000256" key="13">
    <source>
        <dbReference type="ARBA" id="ARBA00022857"/>
    </source>
</evidence>
<accession>A0A8C4N8N0</accession>
<dbReference type="PANTHER" id="PTHR31457">
    <property type="entry name" value="METHYLMALONIC ACIDURIA AND HOMOCYSTINURIA TYPE C PROTEIN"/>
    <property type="match status" value="1"/>
</dbReference>
<evidence type="ECO:0000256" key="15">
    <source>
        <dbReference type="ARBA" id="ARBA00023285"/>
    </source>
</evidence>
<comment type="subcellular location">
    <subcellularLocation>
        <location evidence="3">Cytoplasm</location>
    </subcellularLocation>
</comment>
<dbReference type="GO" id="GO:0033787">
    <property type="term" value="F:cyanocobalamin reductase (cyanide-eliminating) (NADP+) activity"/>
    <property type="evidence" value="ECO:0007669"/>
    <property type="project" value="UniProtKB-EC"/>
</dbReference>
<keyword evidence="10" id="KW-0285">Flavoprotein</keyword>
<keyword evidence="12" id="KW-0274">FAD</keyword>
<dbReference type="GeneTree" id="ENSGT00390000003464"/>
<dbReference type="GO" id="GO:0071949">
    <property type="term" value="F:FAD binding"/>
    <property type="evidence" value="ECO:0007669"/>
    <property type="project" value="TreeGrafter"/>
</dbReference>
<evidence type="ECO:0000256" key="5">
    <source>
        <dbReference type="ARBA" id="ARBA00012308"/>
    </source>
</evidence>
<proteinExistence type="inferred from homology"/>